<feature type="domain" description="DUF6603" evidence="2">
    <location>
        <begin position="741"/>
        <end position="1211"/>
    </location>
</feature>
<dbReference type="InterPro" id="IPR011048">
    <property type="entry name" value="Haem_d1_sf"/>
</dbReference>
<dbReference type="Pfam" id="PF20248">
    <property type="entry name" value="DUF6603"/>
    <property type="match status" value="1"/>
</dbReference>
<protein>
    <recommendedName>
        <fullName evidence="2">DUF6603 domain-containing protein</fullName>
    </recommendedName>
</protein>
<gene>
    <name evidence="3" type="ORF">SMD11_0541</name>
</gene>
<reference evidence="3 4" key="1">
    <citation type="submission" date="2017-06" db="EMBL/GenBank/DDBJ databases">
        <title>Streptomyces albireticuli Genome sequencing and assembly.</title>
        <authorList>
            <person name="Wang Y."/>
            <person name="Du B."/>
            <person name="Ding Y."/>
            <person name="Liu H."/>
            <person name="Hou Q."/>
            <person name="Liu K."/>
            <person name="Yao L."/>
            <person name="Wang C."/>
        </authorList>
    </citation>
    <scope>NUCLEOTIDE SEQUENCE [LARGE SCALE GENOMIC DNA]</scope>
    <source>
        <strain evidence="3 4">MDJK11</strain>
    </source>
</reference>
<dbReference type="InterPro" id="IPR051200">
    <property type="entry name" value="Host-pathogen_enzymatic-act"/>
</dbReference>
<evidence type="ECO:0000259" key="2">
    <source>
        <dbReference type="Pfam" id="PF20248"/>
    </source>
</evidence>
<name>A0A1Z2KVX8_9ACTN</name>
<dbReference type="SUPFAM" id="SSF51004">
    <property type="entry name" value="C-terminal (heme d1) domain of cytochrome cd1-nitrite reductase"/>
    <property type="match status" value="1"/>
</dbReference>
<dbReference type="EMBL" id="CP021744">
    <property type="protein sequence ID" value="ARZ66207.1"/>
    <property type="molecule type" value="Genomic_DNA"/>
</dbReference>
<sequence>MNIADLRAALERARTDHRLHVDVGFLQLAPAHDLFARFLPGAVLDVTGVTTVDTDGLRVTGQVTLLGQAASTADVVFLADAGGTTVEGVRVDVALLPGGLVLPAELAQVPSALERVGLGTSHLVFGIEPGGDAGPLPAVGCGVELLFPDKSAAQRPYVWGYPPVGDVQTWRLAGEFPAVPLSGLDDLLPWATLPSGGFDLLPDDVAKGASLRLTALSLDFALGAAQDGEGAPEGGAGTGPRWLAAGMRIGLGRSWEPLPGLLKLDDLHADFSVADPLGKGCTAAVVLGGRVTLAADVVLDVGVSLPEKSVSGVLVGPLAVGTLLTDRFPGVPVPKDLKVTRLAVGAELGRGPAWGYGLDLRLGDVWHVDDEIALSEVGLSLLRAGDTTTAEATASWKLGEGTVDVHGTWQTGAGWRFEMDAAHIALGDAFAAFGIQPPPVLQGVTVEQLTVTYDSATKKFELHARAAFPLGAIAADLDVTVKLTKRTGGPGYDQEYTGGLTLAVPQDHGDPRTLAFSVSDVQHAQFVATCTDSKGVSFADVARLLGVTDPSTGQILDRLGALDALTIAYTSARKAIVLAAHEKNGGSLVAVSDKPPAGTRAWAVRVGVALDARLSQVPLLQGQIPEAEDVGVRGLGALVALDALPADRVTELNKALTAAGRTLPLLPAEGMAKGMAFTVDLKLPGRTGTTSLAVRGAGRGDKAPAVSHANAQNSDSTPAPPRANAGDGGGSALPLVAWIGVQRSIGPLTLRRVGAGFADGTVWVLFDASLGMAGLTVGVDGLGLGIPLSDPRHPHFRLDGLSVGYSRPPLAIEGALIHKQDKDYDPLIEGALAVRAEEFGLTALGAYARPTAHPDQTSLFIFGKANGEFGGPPPVQVTGIMAGFGFNTDVRLPEGDQVLDFPFLQDLTATEPLKVLEKLMGGGKDAWVRPAAGQLWFAAGLEFRIFEFLDGQALLVLEVGDDFAVAVLGTAEARFPKDRSLAPYARVRLGLSAKYRASEGVLKLTAQLAPGSFLLDEACVLTGGFALYTWFDGENAGDFALTLGGYHPKYPVPAHYPRVPRLGFNWPVTSELTISGGSYFALTPGAIMAGGALDVNYRSGDLHAWLTAHADLLIEWAPFHFDADIGISIGVSFVLDLWLVRETISVEVGASLRLWGPPTAGEVTIHLWFISFTIGFGDGSARDDQPAPWADVVKQLPPKRDAVRLVPMDGLVPAQAGDGLWVVTPGAFSFAVRTAVPVSGLDLTKETGVRKIDGAPVNIRPRRDQGKDLDSTLTVTLTKHGVVQDLSTWYAGDTARNRASLPAALWGAYDGKLTTGSAQRVDDQLMGVDLRLPAPHQGGSPGHIKAGTIAHDDREPDGILPLRQAATARTATLEFAAEAAETVVAAEAAELADVAPAPSVGALTGDLTGGPVDQSRDRLFAAMGYLGVSPGTNQRLDATDGLVAGDVEAKPDHTVPGTPTESERLYVLGEGRTVTPVDAQSLTAYAPFTSAYEHPTQLAVSPDGTRLFAADPASQHIDAFDITANPPGKAVDTTTGPPTWLAQNVRAASFSPDSKWAYATYAQPNQLEILNVRDGAPKAVHTYGTDNRTPADVVPALPWDGTHQRVYIALPDSGAVLELDVANLQNPMPVGDPLPAGPSPTRLAVDPKGRWVYALNEGGATVTVVDVTARKAVATLRTGTGPSALAASPDGRRLYVTNATTGTVSVFDTSGEVPREAAEPVWIGPEPIALTVSAASDRLYVACAKNREVRVVDIAADPPALLDVTVPLTDDPVALAVTVPPPVQQTTRTTEGGAA</sequence>
<dbReference type="InterPro" id="IPR019405">
    <property type="entry name" value="Lactonase_7-beta_prop"/>
</dbReference>
<evidence type="ECO:0000313" key="4">
    <source>
        <dbReference type="Proteomes" id="UP000195755"/>
    </source>
</evidence>
<dbReference type="KEGG" id="salj:SMD11_0541"/>
<dbReference type="PANTHER" id="PTHR47197">
    <property type="entry name" value="PROTEIN NIRF"/>
    <property type="match status" value="1"/>
</dbReference>
<evidence type="ECO:0000256" key="1">
    <source>
        <dbReference type="SAM" id="MobiDB-lite"/>
    </source>
</evidence>
<feature type="region of interest" description="Disordered" evidence="1">
    <location>
        <begin position="690"/>
        <end position="727"/>
    </location>
</feature>
<organism evidence="3 4">
    <name type="scientific">Streptomyces albireticuli</name>
    <dbReference type="NCBI Taxonomy" id="1940"/>
    <lineage>
        <taxon>Bacteria</taxon>
        <taxon>Bacillati</taxon>
        <taxon>Actinomycetota</taxon>
        <taxon>Actinomycetes</taxon>
        <taxon>Kitasatosporales</taxon>
        <taxon>Streptomycetaceae</taxon>
        <taxon>Streptomyces</taxon>
    </lineage>
</organism>
<dbReference type="Pfam" id="PF10282">
    <property type="entry name" value="Lactonase"/>
    <property type="match status" value="1"/>
</dbReference>
<dbReference type="InterPro" id="IPR046538">
    <property type="entry name" value="DUF6603"/>
</dbReference>
<dbReference type="Gene3D" id="2.130.10.10">
    <property type="entry name" value="YVTN repeat-like/Quinoprotein amine dehydrogenase"/>
    <property type="match status" value="2"/>
</dbReference>
<dbReference type="PANTHER" id="PTHR47197:SF3">
    <property type="entry name" value="DIHYDRO-HEME D1 DEHYDROGENASE"/>
    <property type="match status" value="1"/>
</dbReference>
<accession>A0A1Z2KVX8</accession>
<dbReference type="InterPro" id="IPR015943">
    <property type="entry name" value="WD40/YVTN_repeat-like_dom_sf"/>
</dbReference>
<dbReference type="Proteomes" id="UP000195755">
    <property type="component" value="Chromosome"/>
</dbReference>
<evidence type="ECO:0000313" key="3">
    <source>
        <dbReference type="EMBL" id="ARZ66207.1"/>
    </source>
</evidence>
<proteinExistence type="predicted"/>